<dbReference type="EMBL" id="JAQQWN010000007">
    <property type="protein sequence ID" value="KAK8074743.1"/>
    <property type="molecule type" value="Genomic_DNA"/>
</dbReference>
<organism evidence="2 3">
    <name type="scientific">Apiospora hydei</name>
    <dbReference type="NCBI Taxonomy" id="1337664"/>
    <lineage>
        <taxon>Eukaryota</taxon>
        <taxon>Fungi</taxon>
        <taxon>Dikarya</taxon>
        <taxon>Ascomycota</taxon>
        <taxon>Pezizomycotina</taxon>
        <taxon>Sordariomycetes</taxon>
        <taxon>Xylariomycetidae</taxon>
        <taxon>Amphisphaeriales</taxon>
        <taxon>Apiosporaceae</taxon>
        <taxon>Apiospora</taxon>
    </lineage>
</organism>
<dbReference type="GeneID" id="92046781"/>
<gene>
    <name evidence="2" type="ORF">PG997_009406</name>
</gene>
<accession>A0ABR1VU03</accession>
<proteinExistence type="predicted"/>
<comment type="caution">
    <text evidence="2">The sequence shown here is derived from an EMBL/GenBank/DDBJ whole genome shotgun (WGS) entry which is preliminary data.</text>
</comment>
<dbReference type="RefSeq" id="XP_066665683.1">
    <property type="nucleotide sequence ID" value="XM_066813721.1"/>
</dbReference>
<evidence type="ECO:0000313" key="3">
    <source>
        <dbReference type="Proteomes" id="UP001433268"/>
    </source>
</evidence>
<sequence length="212" mass="23810">MRTQRPHLRLHFADHMLCALVELARRFLKQGPRCRCRRGKVRDDLSAHEYAPQRDRVDKGAHHPLVDFPRQRLGLPEFSLAQRGVARQPEGPVDGSGMETAHGARGGRPADLGLEALEHPRDGVGTGPPKGLVSVVRVVLQTQGVQERGAVYRPLLVLERQPPAGVYPVRRRISTARAHGVAERVVCWGLVRFERQQLLVARYRQLFLQTAD</sequence>
<dbReference type="Proteomes" id="UP001433268">
    <property type="component" value="Unassembled WGS sequence"/>
</dbReference>
<reference evidence="2 3" key="1">
    <citation type="submission" date="2023-01" db="EMBL/GenBank/DDBJ databases">
        <title>Analysis of 21 Apiospora genomes using comparative genomics revels a genus with tremendous synthesis potential of carbohydrate active enzymes and secondary metabolites.</title>
        <authorList>
            <person name="Sorensen T."/>
        </authorList>
    </citation>
    <scope>NUCLEOTIDE SEQUENCE [LARGE SCALE GENOMIC DNA]</scope>
    <source>
        <strain evidence="2 3">CBS 114990</strain>
    </source>
</reference>
<feature type="region of interest" description="Disordered" evidence="1">
    <location>
        <begin position="85"/>
        <end position="110"/>
    </location>
</feature>
<evidence type="ECO:0000313" key="2">
    <source>
        <dbReference type="EMBL" id="KAK8074743.1"/>
    </source>
</evidence>
<name>A0ABR1VU03_9PEZI</name>
<evidence type="ECO:0000256" key="1">
    <source>
        <dbReference type="SAM" id="MobiDB-lite"/>
    </source>
</evidence>
<keyword evidence="3" id="KW-1185">Reference proteome</keyword>
<protein>
    <submittedName>
        <fullName evidence="2">Uncharacterized protein</fullName>
    </submittedName>
</protein>